<sequence>MPLSWLSPDHDESIDPSHRRGRGPSPSCRHGPVRTTVMASIKLLIMEPPVVDLAMGSHHSAWFYALVDLLQINLPFPQPLEPCGWQATLIDFYINVFAISLCEAEDVKSNIIQATFIGSLGLGCTQGVIFDISSHLDLLVDMLRKRSLFDVTLLVILNHSIQIVSEIK</sequence>
<evidence type="ECO:0000256" key="1">
    <source>
        <dbReference type="SAM" id="MobiDB-lite"/>
    </source>
</evidence>
<dbReference type="InterPro" id="IPR009943">
    <property type="entry name" value="DUF1475"/>
</dbReference>
<reference evidence="2" key="2">
    <citation type="submission" date="2021-12" db="EMBL/GenBank/DDBJ databases">
        <title>Resequencing data analysis of finger millet.</title>
        <authorList>
            <person name="Hatakeyama M."/>
            <person name="Aluri S."/>
            <person name="Balachadran M.T."/>
            <person name="Sivarajan S.R."/>
            <person name="Poveda L."/>
            <person name="Shimizu-Inatsugi R."/>
            <person name="Schlapbach R."/>
            <person name="Sreeman S.M."/>
            <person name="Shimizu K.K."/>
        </authorList>
    </citation>
    <scope>NUCLEOTIDE SEQUENCE</scope>
</reference>
<organism evidence="2 3">
    <name type="scientific">Eleusine coracana subsp. coracana</name>
    <dbReference type="NCBI Taxonomy" id="191504"/>
    <lineage>
        <taxon>Eukaryota</taxon>
        <taxon>Viridiplantae</taxon>
        <taxon>Streptophyta</taxon>
        <taxon>Embryophyta</taxon>
        <taxon>Tracheophyta</taxon>
        <taxon>Spermatophyta</taxon>
        <taxon>Magnoliopsida</taxon>
        <taxon>Liliopsida</taxon>
        <taxon>Poales</taxon>
        <taxon>Poaceae</taxon>
        <taxon>PACMAD clade</taxon>
        <taxon>Chloridoideae</taxon>
        <taxon>Cynodonteae</taxon>
        <taxon>Eleusininae</taxon>
        <taxon>Eleusine</taxon>
    </lineage>
</organism>
<accession>A0AAV5FW64</accession>
<comment type="caution">
    <text evidence="2">The sequence shown here is derived from an EMBL/GenBank/DDBJ whole genome shotgun (WGS) entry which is preliminary data.</text>
</comment>
<dbReference type="Pfam" id="PF07343">
    <property type="entry name" value="DUF1475"/>
    <property type="match status" value="1"/>
</dbReference>
<reference evidence="2" key="1">
    <citation type="journal article" date="2018" name="DNA Res.">
        <title>Multiple hybrid de novo genome assembly of finger millet, an orphan allotetraploid crop.</title>
        <authorList>
            <person name="Hatakeyama M."/>
            <person name="Aluri S."/>
            <person name="Balachadran M.T."/>
            <person name="Sivarajan S.R."/>
            <person name="Patrignani A."/>
            <person name="Gruter S."/>
            <person name="Poveda L."/>
            <person name="Shimizu-Inatsugi R."/>
            <person name="Baeten J."/>
            <person name="Francoijs K.J."/>
            <person name="Nataraja K.N."/>
            <person name="Reddy Y.A.N."/>
            <person name="Phadnis S."/>
            <person name="Ravikumar R.L."/>
            <person name="Schlapbach R."/>
            <person name="Sreeman S.M."/>
            <person name="Shimizu K.K."/>
        </authorList>
    </citation>
    <scope>NUCLEOTIDE SEQUENCE</scope>
</reference>
<name>A0AAV5FW64_ELECO</name>
<dbReference type="AlphaFoldDB" id="A0AAV5FW64"/>
<gene>
    <name evidence="2" type="primary">gb27777</name>
    <name evidence="2" type="ORF">PR202_gb27777</name>
</gene>
<proteinExistence type="predicted"/>
<feature type="region of interest" description="Disordered" evidence="1">
    <location>
        <begin position="1"/>
        <end position="30"/>
    </location>
</feature>
<feature type="compositionally biased region" description="Basic and acidic residues" evidence="1">
    <location>
        <begin position="8"/>
        <end position="18"/>
    </location>
</feature>
<evidence type="ECO:0000313" key="2">
    <source>
        <dbReference type="EMBL" id="GJN38710.1"/>
    </source>
</evidence>
<protein>
    <submittedName>
        <fullName evidence="2">Uncharacterized protein</fullName>
    </submittedName>
</protein>
<keyword evidence="3" id="KW-1185">Reference proteome</keyword>
<dbReference type="EMBL" id="BQKI01000097">
    <property type="protein sequence ID" value="GJN38710.1"/>
    <property type="molecule type" value="Genomic_DNA"/>
</dbReference>
<evidence type="ECO:0000313" key="3">
    <source>
        <dbReference type="Proteomes" id="UP001054889"/>
    </source>
</evidence>
<dbReference type="Proteomes" id="UP001054889">
    <property type="component" value="Unassembled WGS sequence"/>
</dbReference>